<dbReference type="EMBL" id="JADINF010000144">
    <property type="protein sequence ID" value="MBO8424498.1"/>
    <property type="molecule type" value="Genomic_DNA"/>
</dbReference>
<protein>
    <submittedName>
        <fullName evidence="3">Uncharacterized protein</fullName>
    </submittedName>
</protein>
<evidence type="ECO:0000256" key="2">
    <source>
        <dbReference type="SAM" id="Phobius"/>
    </source>
</evidence>
<dbReference type="AlphaFoldDB" id="A0A940IDN6"/>
<keyword evidence="2" id="KW-1133">Transmembrane helix</keyword>
<evidence type="ECO:0000256" key="1">
    <source>
        <dbReference type="SAM" id="MobiDB-lite"/>
    </source>
</evidence>
<feature type="transmembrane region" description="Helical" evidence="2">
    <location>
        <begin position="115"/>
        <end position="132"/>
    </location>
</feature>
<reference evidence="3" key="1">
    <citation type="submission" date="2020-10" db="EMBL/GenBank/DDBJ databases">
        <authorList>
            <person name="Gilroy R."/>
        </authorList>
    </citation>
    <scope>NUCLEOTIDE SEQUENCE</scope>
    <source>
        <strain evidence="3">517</strain>
    </source>
</reference>
<keyword evidence="2" id="KW-0472">Membrane</keyword>
<accession>A0A940IDN6</accession>
<evidence type="ECO:0000313" key="3">
    <source>
        <dbReference type="EMBL" id="MBO8424498.1"/>
    </source>
</evidence>
<sequence>MSVEKNNGRSKFTVTGEEEIKVASYSVTEDKGEEGNSHAGDKAREENALQETAGASGDKKDTADKSSSSKGEGIVSIPANNTPKKYEKEFIYIALLVVLCAAGALLAYFVATYKYAGIILAVLSLLAAAALVKHVYESKKVSELVTSGKCKTVTELMKAMKKTKRADFLRTIGGMIKDGHLTGYALLDDEYFVCRNPENADR</sequence>
<gene>
    <name evidence="3" type="ORF">IAB16_05720</name>
</gene>
<proteinExistence type="predicted"/>
<reference evidence="3" key="2">
    <citation type="journal article" date="2021" name="PeerJ">
        <title>Extensive microbial diversity within the chicken gut microbiome revealed by metagenomics and culture.</title>
        <authorList>
            <person name="Gilroy R."/>
            <person name="Ravi A."/>
            <person name="Getino M."/>
            <person name="Pursley I."/>
            <person name="Horton D.L."/>
            <person name="Alikhan N.F."/>
            <person name="Baker D."/>
            <person name="Gharbi K."/>
            <person name="Hall N."/>
            <person name="Watson M."/>
            <person name="Adriaenssens E.M."/>
            <person name="Foster-Nyarko E."/>
            <person name="Jarju S."/>
            <person name="Secka A."/>
            <person name="Antonio M."/>
            <person name="Oren A."/>
            <person name="Chaudhuri R.R."/>
            <person name="La Ragione R."/>
            <person name="Hildebrand F."/>
            <person name="Pallen M.J."/>
        </authorList>
    </citation>
    <scope>NUCLEOTIDE SEQUENCE</scope>
    <source>
        <strain evidence="3">517</strain>
    </source>
</reference>
<feature type="transmembrane region" description="Helical" evidence="2">
    <location>
        <begin position="90"/>
        <end position="109"/>
    </location>
</feature>
<keyword evidence="2" id="KW-0812">Transmembrane</keyword>
<organism evidence="3 4">
    <name type="scientific">Candidatus Stercoripulliclostridium pullicola</name>
    <dbReference type="NCBI Taxonomy" id="2840953"/>
    <lineage>
        <taxon>Bacteria</taxon>
        <taxon>Bacillati</taxon>
        <taxon>Bacillota</taxon>
        <taxon>Clostridia</taxon>
        <taxon>Eubacteriales</taxon>
        <taxon>Candidatus Stercoripulliclostridium</taxon>
    </lineage>
</organism>
<comment type="caution">
    <text evidence="3">The sequence shown here is derived from an EMBL/GenBank/DDBJ whole genome shotgun (WGS) entry which is preliminary data.</text>
</comment>
<feature type="compositionally biased region" description="Basic and acidic residues" evidence="1">
    <location>
        <begin position="28"/>
        <end position="47"/>
    </location>
</feature>
<feature type="region of interest" description="Disordered" evidence="1">
    <location>
        <begin position="23"/>
        <end position="78"/>
    </location>
</feature>
<evidence type="ECO:0000313" key="4">
    <source>
        <dbReference type="Proteomes" id="UP000727857"/>
    </source>
</evidence>
<name>A0A940IDN6_9FIRM</name>
<dbReference type="Proteomes" id="UP000727857">
    <property type="component" value="Unassembled WGS sequence"/>
</dbReference>